<evidence type="ECO:0000256" key="2">
    <source>
        <dbReference type="ARBA" id="ARBA00006826"/>
    </source>
</evidence>
<accession>A0A183JBD7</accession>
<evidence type="ECO:0000256" key="5">
    <source>
        <dbReference type="ARBA" id="ARBA00022553"/>
    </source>
</evidence>
<evidence type="ECO:0000256" key="6">
    <source>
        <dbReference type="ARBA" id="ARBA00022737"/>
    </source>
</evidence>
<sequence length="197" mass="22628">LAFEVRDSILHVFTRTGKLTESEEYQQFIAKVEEEEAWITEKQQVLSVENFGDSMAAVQGLLKKHDAFNVDLTVHRQRIDEIAALGNSLIKVKNHHSLIIKDRIEQLEAKLEALDNLAKKRHQNLLDSSAYLQFMWKCDVVESWIGEKEAYVQSDDYGRDLSSVQILLTKQEAFDAGLNAFEHEGIQRITELKDQLV</sequence>
<keyword evidence="9" id="KW-0175">Coiled coil</keyword>
<keyword evidence="4" id="KW-0963">Cytoplasm</keyword>
<feature type="coiled-coil region" evidence="9">
    <location>
        <begin position="97"/>
        <end position="124"/>
    </location>
</feature>
<keyword evidence="6" id="KW-0677">Repeat</keyword>
<reference evidence="10" key="1">
    <citation type="submission" date="2016-06" db="UniProtKB">
        <authorList>
            <consortium name="WormBaseParasite"/>
        </authorList>
    </citation>
    <scope>IDENTIFICATION</scope>
</reference>
<dbReference type="InterPro" id="IPR018159">
    <property type="entry name" value="Spectrin/alpha-actinin"/>
</dbReference>
<dbReference type="PANTHER" id="PTHR11915">
    <property type="entry name" value="SPECTRIN/FILAMIN RELATED CYTOSKELETAL PROTEIN"/>
    <property type="match status" value="1"/>
</dbReference>
<keyword evidence="3" id="KW-0117">Actin capping</keyword>
<comment type="similarity">
    <text evidence="2">Belongs to the spectrin family.</text>
</comment>
<dbReference type="GO" id="GO:0045169">
    <property type="term" value="C:fusome"/>
    <property type="evidence" value="ECO:0007669"/>
    <property type="project" value="UniProtKB-ARBA"/>
</dbReference>
<keyword evidence="5" id="KW-0597">Phosphoprotein</keyword>
<protein>
    <submittedName>
        <fullName evidence="10">Spectrin alpha chain-like protein</fullName>
    </submittedName>
</protein>
<keyword evidence="7" id="KW-0009">Actin-binding</keyword>
<evidence type="ECO:0000256" key="1">
    <source>
        <dbReference type="ARBA" id="ARBA00004245"/>
    </source>
</evidence>
<dbReference type="GO" id="GO:0007026">
    <property type="term" value="P:negative regulation of microtubule depolymerization"/>
    <property type="evidence" value="ECO:0007669"/>
    <property type="project" value="UniProtKB-ARBA"/>
</dbReference>
<evidence type="ECO:0000256" key="4">
    <source>
        <dbReference type="ARBA" id="ARBA00022490"/>
    </source>
</evidence>
<evidence type="ECO:0000313" key="10">
    <source>
        <dbReference type="WBParaSite" id="SBAD_0001360201-mRNA-1"/>
    </source>
</evidence>
<name>A0A183JBD7_9BILA</name>
<evidence type="ECO:0000256" key="9">
    <source>
        <dbReference type="SAM" id="Coils"/>
    </source>
</evidence>
<dbReference type="GO" id="GO:0005856">
    <property type="term" value="C:cytoskeleton"/>
    <property type="evidence" value="ECO:0007669"/>
    <property type="project" value="UniProtKB-SubCell"/>
</dbReference>
<evidence type="ECO:0000256" key="7">
    <source>
        <dbReference type="ARBA" id="ARBA00023203"/>
    </source>
</evidence>
<dbReference type="Gene3D" id="1.20.58.60">
    <property type="match status" value="2"/>
</dbReference>
<dbReference type="GO" id="GO:0003779">
    <property type="term" value="F:actin binding"/>
    <property type="evidence" value="ECO:0007669"/>
    <property type="project" value="UniProtKB-KW"/>
</dbReference>
<dbReference type="WBParaSite" id="SBAD_0001360201-mRNA-1">
    <property type="protein sequence ID" value="SBAD_0001360201-mRNA-1"/>
    <property type="gene ID" value="SBAD_0001360201"/>
</dbReference>
<dbReference type="SUPFAM" id="SSF46966">
    <property type="entry name" value="Spectrin repeat"/>
    <property type="match status" value="2"/>
</dbReference>
<dbReference type="GO" id="GO:0042062">
    <property type="term" value="P:long-term strengthening of neuromuscular junction"/>
    <property type="evidence" value="ECO:0007669"/>
    <property type="project" value="UniProtKB-ARBA"/>
</dbReference>
<dbReference type="FunFam" id="1.20.58.60:FF:000020">
    <property type="entry name" value="Spectrin alpha chain, non-erythrocytic 1"/>
    <property type="match status" value="1"/>
</dbReference>
<dbReference type="GO" id="GO:0008017">
    <property type="term" value="F:microtubule binding"/>
    <property type="evidence" value="ECO:0007669"/>
    <property type="project" value="UniProtKB-ARBA"/>
</dbReference>
<keyword evidence="8" id="KW-0206">Cytoskeleton</keyword>
<dbReference type="GO" id="GO:0051693">
    <property type="term" value="P:actin filament capping"/>
    <property type="evidence" value="ECO:0007669"/>
    <property type="project" value="UniProtKB-KW"/>
</dbReference>
<dbReference type="GO" id="GO:0016328">
    <property type="term" value="C:lateral plasma membrane"/>
    <property type="evidence" value="ECO:0007669"/>
    <property type="project" value="UniProtKB-ARBA"/>
</dbReference>
<organism evidence="10">
    <name type="scientific">Soboliphyme baturini</name>
    <dbReference type="NCBI Taxonomy" id="241478"/>
    <lineage>
        <taxon>Eukaryota</taxon>
        <taxon>Metazoa</taxon>
        <taxon>Ecdysozoa</taxon>
        <taxon>Nematoda</taxon>
        <taxon>Enoplea</taxon>
        <taxon>Dorylaimia</taxon>
        <taxon>Dioctophymatida</taxon>
        <taxon>Dioctophymatoidea</taxon>
        <taxon>Soboliphymatidae</taxon>
        <taxon>Soboliphyme</taxon>
    </lineage>
</organism>
<evidence type="ECO:0000256" key="3">
    <source>
        <dbReference type="ARBA" id="ARBA00022467"/>
    </source>
</evidence>
<dbReference type="InterPro" id="IPR002017">
    <property type="entry name" value="Spectrin_repeat"/>
</dbReference>
<dbReference type="CDD" id="cd00176">
    <property type="entry name" value="SPEC"/>
    <property type="match status" value="1"/>
</dbReference>
<dbReference type="AlphaFoldDB" id="A0A183JBD7"/>
<comment type="subcellular location">
    <subcellularLocation>
        <location evidence="1">Cytoplasm</location>
        <location evidence="1">Cytoskeleton</location>
    </subcellularLocation>
</comment>
<dbReference type="Pfam" id="PF00435">
    <property type="entry name" value="Spectrin"/>
    <property type="match status" value="2"/>
</dbReference>
<proteinExistence type="inferred from homology"/>
<dbReference type="SMART" id="SM00150">
    <property type="entry name" value="SPEC"/>
    <property type="match status" value="2"/>
</dbReference>
<evidence type="ECO:0000256" key="8">
    <source>
        <dbReference type="ARBA" id="ARBA00023212"/>
    </source>
</evidence>